<accession>A0A9W4GRD0</accession>
<gene>
    <name evidence="1" type="ORF">SCOCK_210028</name>
</gene>
<dbReference type="AlphaFoldDB" id="A0A9W4GRD0"/>
<evidence type="ECO:0008006" key="3">
    <source>
        <dbReference type="Google" id="ProtNLM"/>
    </source>
</evidence>
<name>A0A9W4GRD0_9ACTN</name>
<dbReference type="EMBL" id="CAJSLV010000050">
    <property type="protein sequence ID" value="CAG6393588.1"/>
    <property type="molecule type" value="Genomic_DNA"/>
</dbReference>
<sequence>MVERSLGWIMMRRRLTRDYETLPASSTAMIYIASIDNLTKRITDETTPTWRGTY</sequence>
<protein>
    <recommendedName>
        <fullName evidence="3">Transposase</fullName>
    </recommendedName>
</protein>
<evidence type="ECO:0000313" key="1">
    <source>
        <dbReference type="EMBL" id="CAG6393588.1"/>
    </source>
</evidence>
<proteinExistence type="predicted"/>
<comment type="caution">
    <text evidence="1">The sequence shown here is derived from an EMBL/GenBank/DDBJ whole genome shotgun (WGS) entry which is preliminary data.</text>
</comment>
<dbReference type="Proteomes" id="UP001152519">
    <property type="component" value="Unassembled WGS sequence"/>
</dbReference>
<evidence type="ECO:0000313" key="2">
    <source>
        <dbReference type="Proteomes" id="UP001152519"/>
    </source>
</evidence>
<keyword evidence="2" id="KW-1185">Reference proteome</keyword>
<organism evidence="1 2">
    <name type="scientific">Actinacidiphila cocklensis</name>
    <dbReference type="NCBI Taxonomy" id="887465"/>
    <lineage>
        <taxon>Bacteria</taxon>
        <taxon>Bacillati</taxon>
        <taxon>Actinomycetota</taxon>
        <taxon>Actinomycetes</taxon>
        <taxon>Kitasatosporales</taxon>
        <taxon>Streptomycetaceae</taxon>
        <taxon>Actinacidiphila</taxon>
    </lineage>
</organism>
<reference evidence="1" key="1">
    <citation type="submission" date="2021-05" db="EMBL/GenBank/DDBJ databases">
        <authorList>
            <person name="Arsene-Ploetze F."/>
        </authorList>
    </citation>
    <scope>NUCLEOTIDE SEQUENCE</scope>
    <source>
        <strain evidence="1">DSM 42138</strain>
    </source>
</reference>